<dbReference type="EMBL" id="MUJZ01027823">
    <property type="protein sequence ID" value="OTF78458.1"/>
    <property type="molecule type" value="Genomic_DNA"/>
</dbReference>
<evidence type="ECO:0000256" key="5">
    <source>
        <dbReference type="ARBA" id="ARBA00022824"/>
    </source>
</evidence>
<evidence type="ECO:0000256" key="9">
    <source>
        <dbReference type="ARBA" id="ARBA00023136"/>
    </source>
</evidence>
<dbReference type="InterPro" id="IPR002202">
    <property type="entry name" value="HMG_CoA_Rdtase"/>
</dbReference>
<feature type="non-terminal residue" evidence="15">
    <location>
        <position position="968"/>
    </location>
</feature>
<feature type="domain" description="SSD" evidence="14">
    <location>
        <begin position="35"/>
        <end position="191"/>
    </location>
</feature>
<feature type="transmembrane region" description="Helical" evidence="12">
    <location>
        <begin position="63"/>
        <end position="87"/>
    </location>
</feature>
<dbReference type="Pfam" id="PF12349">
    <property type="entry name" value="Sterol-sensing"/>
    <property type="match status" value="1"/>
</dbReference>
<keyword evidence="9 12" id="KW-0472">Membrane</keyword>
<comment type="similarity">
    <text evidence="3 12">Belongs to the HMG-CoA reductase family.</text>
</comment>
<dbReference type="InterPro" id="IPR009029">
    <property type="entry name" value="HMG_CoA_Rdtase_sub-bd_dom_sf"/>
</dbReference>
<keyword evidence="6 12" id="KW-0521">NADP</keyword>
<dbReference type="Gene3D" id="1.10.3270.10">
    <property type="entry name" value="HMGR, N-terminal domain"/>
    <property type="match status" value="1"/>
</dbReference>
<dbReference type="GO" id="GO:0008299">
    <property type="term" value="P:isoprenoid biosynthetic process"/>
    <property type="evidence" value="ECO:0007669"/>
    <property type="project" value="UniProtKB-KW"/>
</dbReference>
<evidence type="ECO:0000256" key="11">
    <source>
        <dbReference type="ARBA" id="ARBA00049909"/>
    </source>
</evidence>
<comment type="caution">
    <text evidence="15">The sequence shown here is derived from an EMBL/GenBank/DDBJ whole genome shotgun (WGS) entry which is preliminary data.</text>
</comment>
<dbReference type="GO" id="GO:0015936">
    <property type="term" value="P:coenzyme A metabolic process"/>
    <property type="evidence" value="ECO:0007669"/>
    <property type="project" value="InterPro"/>
</dbReference>
<dbReference type="NCBIfam" id="TIGR00533">
    <property type="entry name" value="HMG_CoA_R_NADP"/>
    <property type="match status" value="1"/>
</dbReference>
<dbReference type="PROSITE" id="PS00318">
    <property type="entry name" value="HMG_COA_REDUCTASE_2"/>
    <property type="match status" value="1"/>
</dbReference>
<dbReference type="GO" id="GO:0005778">
    <property type="term" value="C:peroxisomal membrane"/>
    <property type="evidence" value="ECO:0007669"/>
    <property type="project" value="TreeGrafter"/>
</dbReference>
<dbReference type="InterPro" id="IPR023074">
    <property type="entry name" value="HMG_CoA_Rdtase_cat_sf"/>
</dbReference>
<protein>
    <recommendedName>
        <fullName evidence="12">3-hydroxy-3-methylglutaryl coenzyme A reductase</fullName>
        <shortName evidence="12">HMG-CoA reductase</shortName>
        <ecNumber evidence="12">1.1.1.34</ecNumber>
    </recommendedName>
</protein>
<organism evidence="15 16">
    <name type="scientific">Euroglyphus maynei</name>
    <name type="common">Mayne's house dust mite</name>
    <dbReference type="NCBI Taxonomy" id="6958"/>
    <lineage>
        <taxon>Eukaryota</taxon>
        <taxon>Metazoa</taxon>
        <taxon>Ecdysozoa</taxon>
        <taxon>Arthropoda</taxon>
        <taxon>Chelicerata</taxon>
        <taxon>Arachnida</taxon>
        <taxon>Acari</taxon>
        <taxon>Acariformes</taxon>
        <taxon>Sarcoptiformes</taxon>
        <taxon>Astigmata</taxon>
        <taxon>Psoroptidia</taxon>
        <taxon>Analgoidea</taxon>
        <taxon>Pyroglyphidae</taxon>
        <taxon>Pyroglyphinae</taxon>
        <taxon>Euroglyphus</taxon>
    </lineage>
</organism>
<evidence type="ECO:0000259" key="14">
    <source>
        <dbReference type="PROSITE" id="PS50156"/>
    </source>
</evidence>
<evidence type="ECO:0000256" key="8">
    <source>
        <dbReference type="ARBA" id="ARBA00023002"/>
    </source>
</evidence>
<gene>
    <name evidence="15" type="ORF">BLA29_001519</name>
</gene>
<dbReference type="InterPro" id="IPR004554">
    <property type="entry name" value="HMG_CoA_Rdtase_eu_arc"/>
</dbReference>
<dbReference type="PROSITE" id="PS50065">
    <property type="entry name" value="HMG_COA_REDUCTASE_4"/>
    <property type="match status" value="1"/>
</dbReference>
<evidence type="ECO:0000256" key="13">
    <source>
        <dbReference type="SAM" id="MobiDB-lite"/>
    </source>
</evidence>
<feature type="transmembrane region" description="Helical" evidence="12">
    <location>
        <begin position="166"/>
        <end position="193"/>
    </location>
</feature>
<dbReference type="InterPro" id="IPR053958">
    <property type="entry name" value="HMGCR/SNAP/NPC1-like_SSD"/>
</dbReference>
<dbReference type="GO" id="GO:0004420">
    <property type="term" value="F:hydroxymethylglutaryl-CoA reductase (NADPH) activity"/>
    <property type="evidence" value="ECO:0007669"/>
    <property type="project" value="UniProtKB-EC"/>
</dbReference>
<feature type="compositionally biased region" description="Low complexity" evidence="13">
    <location>
        <begin position="352"/>
        <end position="412"/>
    </location>
</feature>
<sequence>SKPTNVEYDNRKQQQPQRQRQHSYHSQPNNLDSTEILILTISRCLALLYIYHQFRNLYNQSKYLVGIAVLFTVFSSIMFMSGVLNFFDGNFAVLNKAIPFFILLSDLSKSCSLARFALSSSNREEIQENIARGMATLGPSLTLDTMVETLAIGMGTISGLPRLAEISYIACLTVIVNYIVFMTFFPATLSLVLELAHDGANKPAWQFSSLAKVLQLETEHTPNPVIQRVKLIMSAGLMLVHMLSRWPLVNDENDGGVLDSFKTSSAVSSASDKLADDEVINSFTTGLMNAVGTEQILMIGLMFALTIKYFWFENLDIHSRLSTNDIHNSQNTSYTSSKSSYKNSELKEDSSETSSNISESCSNTTSTTPSSTRPTTPTTISTGDESDNSSQHTTKSNNTTNSSTTENSDTESVLVSFSSNGRRTSAKNLCVDDQLASSGHGTDIENDSTQVAHGNDKSDSPAFFIGDDYCGDSSDCYSSDSNVPEYTDSSTQTDSVQNIATDSLITVTCSTDSNTSPIVDDDTFRDMNELLSILGQEDGYSKLSNREIEFLVTNKKVPAYKLESLLNNPERGVSIRRKVIENMASSQGVLTNVPFHDYNYNLVLGACCENVIGYMPIPLGVAGPLLLNGRQYYVPMATTEGCLVASTNRGCSAIAAAGGCRAKVYFDGMTRGPLLYFRSAMDAAAAQEWISRTENFYIIKKAFDSTSRFARLKSIKCSLAGRYLFLRFVASTGDAMGMNMLSKGTELALEELAKHVTGLELKCLSGNFCTDKKPSAVNWIDGRGKSVVCEARIPKSVVQKVLKIDVKKIAHLGNSKNLIGSALAGSIGGNNAQAANIVAAIYIATGQDPAQVVGSANCMTLLEVEDNGDLYISCTMPSIEIGTIGGGTVLGPQGACLELLGLKNNNQAPGENTRQLAQIVCATVLAGELSLISALAAGHLVRSHMKHNRSTINIQASAAAATLESLCP</sequence>
<evidence type="ECO:0000256" key="2">
    <source>
        <dbReference type="ARBA" id="ARBA00005084"/>
    </source>
</evidence>
<evidence type="ECO:0000256" key="10">
    <source>
        <dbReference type="ARBA" id="ARBA00023229"/>
    </source>
</evidence>
<dbReference type="GO" id="GO:0016126">
    <property type="term" value="P:sterol biosynthetic process"/>
    <property type="evidence" value="ECO:0007669"/>
    <property type="project" value="TreeGrafter"/>
</dbReference>
<dbReference type="SUPFAM" id="SSF82866">
    <property type="entry name" value="Multidrug efflux transporter AcrB transmembrane domain"/>
    <property type="match status" value="1"/>
</dbReference>
<dbReference type="PANTHER" id="PTHR10572">
    <property type="entry name" value="3-HYDROXY-3-METHYLGLUTARYL-COENZYME A REDUCTASE"/>
    <property type="match status" value="1"/>
</dbReference>
<dbReference type="EC" id="1.1.1.34" evidence="12"/>
<feature type="compositionally biased region" description="Low complexity" evidence="13">
    <location>
        <begin position="13"/>
        <end position="28"/>
    </location>
</feature>
<feature type="region of interest" description="Disordered" evidence="13">
    <location>
        <begin position="325"/>
        <end position="415"/>
    </location>
</feature>
<evidence type="ECO:0000256" key="6">
    <source>
        <dbReference type="ARBA" id="ARBA00022857"/>
    </source>
</evidence>
<reference evidence="15 16" key="1">
    <citation type="submission" date="2017-03" db="EMBL/GenBank/DDBJ databases">
        <title>Genome Survey of Euroglyphus maynei.</title>
        <authorList>
            <person name="Arlian L.G."/>
            <person name="Morgan M.S."/>
            <person name="Rider S.D."/>
        </authorList>
    </citation>
    <scope>NUCLEOTIDE SEQUENCE [LARGE SCALE GENOMIC DNA]</scope>
    <source>
        <strain evidence="15">Arlian Lab</strain>
        <tissue evidence="15">Whole body</tissue>
    </source>
</reference>
<dbReference type="InterPro" id="IPR023076">
    <property type="entry name" value="HMG_CoA_Rdtase_CS"/>
</dbReference>
<dbReference type="Gene3D" id="3.90.770.10">
    <property type="entry name" value="3-hydroxy-3-methylglutaryl-coenzyme A Reductase, Chain A, domain 2"/>
    <property type="match status" value="1"/>
</dbReference>
<dbReference type="CDD" id="cd00643">
    <property type="entry name" value="HMG-CoA_reductase_classI"/>
    <property type="match status" value="1"/>
</dbReference>
<evidence type="ECO:0000313" key="15">
    <source>
        <dbReference type="EMBL" id="OTF78458.1"/>
    </source>
</evidence>
<dbReference type="Pfam" id="PF00368">
    <property type="entry name" value="HMG-CoA_red"/>
    <property type="match status" value="1"/>
</dbReference>
<keyword evidence="7 12" id="KW-1133">Transmembrane helix</keyword>
<evidence type="ECO:0000256" key="7">
    <source>
        <dbReference type="ARBA" id="ARBA00022989"/>
    </source>
</evidence>
<comment type="subcellular location">
    <subcellularLocation>
        <location evidence="1 12">Endoplasmic reticulum membrane</location>
        <topology evidence="1 12">Multi-pass membrane protein</topology>
    </subcellularLocation>
</comment>
<dbReference type="OrthoDB" id="310654at2759"/>
<dbReference type="GO" id="GO:0005789">
    <property type="term" value="C:endoplasmic reticulum membrane"/>
    <property type="evidence" value="ECO:0007669"/>
    <property type="project" value="UniProtKB-SubCell"/>
</dbReference>
<dbReference type="AlphaFoldDB" id="A0A1Y3BF04"/>
<dbReference type="UniPathway" id="UPA00058">
    <property type="reaction ID" value="UER00103"/>
</dbReference>
<dbReference type="PRINTS" id="PR00071">
    <property type="entry name" value="HMGCOARDTASE"/>
</dbReference>
<keyword evidence="16" id="KW-1185">Reference proteome</keyword>
<dbReference type="PROSITE" id="PS01192">
    <property type="entry name" value="HMG_COA_REDUCTASE_3"/>
    <property type="match status" value="1"/>
</dbReference>
<feature type="compositionally biased region" description="Low complexity" evidence="13">
    <location>
        <begin position="331"/>
        <end position="343"/>
    </location>
</feature>
<dbReference type="FunFam" id="3.30.70.420:FF:000001">
    <property type="entry name" value="3-hydroxy-3-methylglutaryl coenzyme A reductase"/>
    <property type="match status" value="1"/>
</dbReference>
<dbReference type="FunFam" id="1.10.3270.10:FF:000001">
    <property type="entry name" value="3-hydroxy-3-methylglutaryl coenzyme A reductase"/>
    <property type="match status" value="1"/>
</dbReference>
<dbReference type="InterPro" id="IPR000731">
    <property type="entry name" value="SSD"/>
</dbReference>
<dbReference type="InterPro" id="IPR023282">
    <property type="entry name" value="HMG_CoA_Rdtase_N"/>
</dbReference>
<evidence type="ECO:0000256" key="12">
    <source>
        <dbReference type="RuleBase" id="RU361219"/>
    </source>
</evidence>
<dbReference type="PANTHER" id="PTHR10572:SF24">
    <property type="entry name" value="3-HYDROXY-3-METHYLGLUTARYL-COENZYME A REDUCTASE"/>
    <property type="match status" value="1"/>
</dbReference>
<dbReference type="Proteomes" id="UP000194236">
    <property type="component" value="Unassembled WGS sequence"/>
</dbReference>
<evidence type="ECO:0000256" key="3">
    <source>
        <dbReference type="ARBA" id="ARBA00007661"/>
    </source>
</evidence>
<dbReference type="SUPFAM" id="SSF56542">
    <property type="entry name" value="Substrate-binding domain of HMG-CoA reductase"/>
    <property type="match status" value="1"/>
</dbReference>
<dbReference type="PROSITE" id="PS50156">
    <property type="entry name" value="SSD"/>
    <property type="match status" value="1"/>
</dbReference>
<evidence type="ECO:0000256" key="4">
    <source>
        <dbReference type="ARBA" id="ARBA00022692"/>
    </source>
</evidence>
<keyword evidence="5 12" id="KW-0256">Endoplasmic reticulum</keyword>
<dbReference type="FunFam" id="3.90.770.10:FF:000001">
    <property type="entry name" value="3-hydroxy-3-methylglutaryl coenzyme A reductase"/>
    <property type="match status" value="1"/>
</dbReference>
<comment type="pathway">
    <text evidence="2 12">Metabolic intermediate biosynthesis; (R)-mevalonate biosynthesis; (R)-mevalonate from acetyl-CoA: step 3/3.</text>
</comment>
<name>A0A1Y3BF04_EURMA</name>
<keyword evidence="8 12" id="KW-0560">Oxidoreductase</keyword>
<accession>A0A1Y3BF04</accession>
<keyword evidence="10" id="KW-0414">Isoprene biosynthesis</keyword>
<dbReference type="InterPro" id="IPR009023">
    <property type="entry name" value="HMG_CoA_Rdtase_NAD(P)-bd_sf"/>
</dbReference>
<dbReference type="SUPFAM" id="SSF55035">
    <property type="entry name" value="NAD-binding domain of HMG-CoA reductase"/>
    <property type="match status" value="1"/>
</dbReference>
<feature type="region of interest" description="Disordered" evidence="13">
    <location>
        <begin position="439"/>
        <end position="458"/>
    </location>
</feature>
<feature type="non-terminal residue" evidence="15">
    <location>
        <position position="1"/>
    </location>
</feature>
<dbReference type="PROSITE" id="PS00066">
    <property type="entry name" value="HMG_COA_REDUCTASE_1"/>
    <property type="match status" value="1"/>
</dbReference>
<feature type="region of interest" description="Disordered" evidence="13">
    <location>
        <begin position="1"/>
        <end position="28"/>
    </location>
</feature>
<comment type="catalytic activity">
    <reaction evidence="11">
        <text>(R)-mevalonate + 2 NADP(+) + CoA = (3S)-3-hydroxy-3-methylglutaryl-CoA + 2 NADPH + 2 H(+)</text>
        <dbReference type="Rhea" id="RHEA:15989"/>
        <dbReference type="ChEBI" id="CHEBI:15378"/>
        <dbReference type="ChEBI" id="CHEBI:36464"/>
        <dbReference type="ChEBI" id="CHEBI:43074"/>
        <dbReference type="ChEBI" id="CHEBI:57287"/>
        <dbReference type="ChEBI" id="CHEBI:57783"/>
        <dbReference type="ChEBI" id="CHEBI:58349"/>
        <dbReference type="EC" id="1.1.1.34"/>
    </reaction>
    <physiologicalReaction direction="right-to-left" evidence="11">
        <dbReference type="Rhea" id="RHEA:15991"/>
    </physiologicalReaction>
</comment>
<keyword evidence="4 12" id="KW-0812">Transmembrane</keyword>
<evidence type="ECO:0000256" key="1">
    <source>
        <dbReference type="ARBA" id="ARBA00004477"/>
    </source>
</evidence>
<dbReference type="Gene3D" id="3.30.70.420">
    <property type="entry name" value="Hydroxymethylglutaryl-CoA reductase, class I/II, NAD/NADP-binding domain"/>
    <property type="match status" value="1"/>
</dbReference>
<proteinExistence type="inferred from homology"/>
<evidence type="ECO:0000313" key="16">
    <source>
        <dbReference type="Proteomes" id="UP000194236"/>
    </source>
</evidence>